<dbReference type="GO" id="GO:0005886">
    <property type="term" value="C:plasma membrane"/>
    <property type="evidence" value="ECO:0007669"/>
    <property type="project" value="UniProtKB-SubCell"/>
</dbReference>
<comment type="function">
    <text evidence="1">Mediates magnesium influx to the cytosol.</text>
</comment>
<evidence type="ECO:0000256" key="10">
    <source>
        <dbReference type="ARBA" id="ARBA00022741"/>
    </source>
</evidence>
<dbReference type="InterPro" id="IPR036412">
    <property type="entry name" value="HAD-like_sf"/>
</dbReference>
<evidence type="ECO:0000256" key="15">
    <source>
        <dbReference type="ARBA" id="ARBA00023136"/>
    </source>
</evidence>
<evidence type="ECO:0000313" key="21">
    <source>
        <dbReference type="EMBL" id="TAX72963.1"/>
    </source>
</evidence>
<dbReference type="Pfam" id="PF00689">
    <property type="entry name" value="Cation_ATPase_C"/>
    <property type="match status" value="1"/>
</dbReference>
<keyword evidence="6" id="KW-1003">Cell membrane</keyword>
<evidence type="ECO:0000256" key="17">
    <source>
        <dbReference type="ARBA" id="ARBA00047295"/>
    </source>
</evidence>
<evidence type="ECO:0000313" key="22">
    <source>
        <dbReference type="Proteomes" id="UP000293652"/>
    </source>
</evidence>
<dbReference type="InterPro" id="IPR023298">
    <property type="entry name" value="ATPase_P-typ_TM_dom_sf"/>
</dbReference>
<gene>
    <name evidence="21" type="primary">mgtA</name>
    <name evidence="21" type="ORF">ELI03_15000</name>
</gene>
<evidence type="ECO:0000256" key="4">
    <source>
        <dbReference type="ARBA" id="ARBA00012786"/>
    </source>
</evidence>
<evidence type="ECO:0000256" key="2">
    <source>
        <dbReference type="ARBA" id="ARBA00004429"/>
    </source>
</evidence>
<dbReference type="Gene3D" id="1.20.1110.10">
    <property type="entry name" value="Calcium-transporting ATPase, transmembrane domain"/>
    <property type="match status" value="1"/>
</dbReference>
<dbReference type="PRINTS" id="PR01836">
    <property type="entry name" value="MGATPASE"/>
</dbReference>
<comment type="caution">
    <text evidence="21">The sequence shown here is derived from an EMBL/GenBank/DDBJ whole genome shotgun (WGS) entry which is preliminary data.</text>
</comment>
<dbReference type="InterPro" id="IPR059000">
    <property type="entry name" value="ATPase_P-type_domA"/>
</dbReference>
<keyword evidence="12" id="KW-0460">Magnesium</keyword>
<feature type="domain" description="Cation-transporting P-type ATPase N-terminal" evidence="20">
    <location>
        <begin position="21"/>
        <end position="95"/>
    </location>
</feature>
<comment type="subcellular location">
    <subcellularLocation>
        <location evidence="2">Cell inner membrane</location>
        <topology evidence="2">Multi-pass membrane protein</topology>
    </subcellularLocation>
</comment>
<dbReference type="Gene3D" id="3.40.1110.10">
    <property type="entry name" value="Calcium-transporting ATPase, cytoplasmic domain N"/>
    <property type="match status" value="1"/>
</dbReference>
<evidence type="ECO:0000256" key="19">
    <source>
        <dbReference type="SAM" id="Phobius"/>
    </source>
</evidence>
<accession>A0A4Q8Y131</accession>
<comment type="catalytic activity">
    <reaction evidence="17">
        <text>Mg(2+)(out) + ATP + H2O = Mg(2+)(in) + ADP + phosphate + H(+)</text>
        <dbReference type="Rhea" id="RHEA:10260"/>
        <dbReference type="ChEBI" id="CHEBI:15377"/>
        <dbReference type="ChEBI" id="CHEBI:15378"/>
        <dbReference type="ChEBI" id="CHEBI:18420"/>
        <dbReference type="ChEBI" id="CHEBI:30616"/>
        <dbReference type="ChEBI" id="CHEBI:43474"/>
        <dbReference type="ChEBI" id="CHEBI:456216"/>
        <dbReference type="EC" id="7.2.2.14"/>
    </reaction>
</comment>
<dbReference type="Proteomes" id="UP000293652">
    <property type="component" value="Unassembled WGS sequence"/>
</dbReference>
<dbReference type="EC" id="7.2.2.14" evidence="4"/>
<evidence type="ECO:0000256" key="7">
    <source>
        <dbReference type="ARBA" id="ARBA00022519"/>
    </source>
</evidence>
<dbReference type="RefSeq" id="WP_130702791.1">
    <property type="nucleotide sequence ID" value="NZ_SIOG01000001.1"/>
</dbReference>
<keyword evidence="13" id="KW-1278">Translocase</keyword>
<organism evidence="21 22">
    <name type="scientific">Rhizobium leguminosarum</name>
    <dbReference type="NCBI Taxonomy" id="384"/>
    <lineage>
        <taxon>Bacteria</taxon>
        <taxon>Pseudomonadati</taxon>
        <taxon>Pseudomonadota</taxon>
        <taxon>Alphaproteobacteria</taxon>
        <taxon>Hyphomicrobiales</taxon>
        <taxon>Rhizobiaceae</taxon>
        <taxon>Rhizobium/Agrobacterium group</taxon>
        <taxon>Rhizobium</taxon>
    </lineage>
</organism>
<dbReference type="GO" id="GO:0016887">
    <property type="term" value="F:ATP hydrolysis activity"/>
    <property type="evidence" value="ECO:0007669"/>
    <property type="project" value="InterPro"/>
</dbReference>
<dbReference type="PANTHER" id="PTHR42861">
    <property type="entry name" value="CALCIUM-TRANSPORTING ATPASE"/>
    <property type="match status" value="1"/>
</dbReference>
<sequence length="881" mass="93847">MDTPVLLSSPSSAALEVAIPAYWTRSPSELGAALATSLQDGLTTVEAEERLRRLGPNSLSEESGGGMLANFARQFKSPLVLVLVFAALVAGGVGEVHDAIIIGIIILASCLLGFLQEHGAQRAVEALRQRISLTSRVRRDGADKVVAATGIVPGDLILLSAGSLVPVDAVIVVAQDLNVSEATLTGETFPVAKATGVSTKDAGLADRSNCVFTGTSVRSGTATALAIATGHRTEFARIASAVARQVPETEFARGVRHFGFLMTRIMLCIVVVVLVANLLLHRPIVDSLLFSLALAVGLTPELLPAIISVTLARGARTMSKSGVIVRRLDAMENLGSMDVLCTDKTGTLTEGVIRLDSCIDPQGVVSPEVRRLALLNSAFQSGMKNPLDDAVTATIAAGEISSDARKLAEIPYDFSRKRLSVIVAGKDGPPLLICKGAASNVIDVCAAVMAAGRELALDDNVRKQLDDACRQWGEAGMRALAVATRPISEATPKISREDESGLCLQGFLLFSDPPKANISAVVTSLVERGVRIKVISGDNRYVVQHLASSIGIDGSRMLTGKEVGSMSNDALFSRAGETDLFVEIDPNQKERIVAALRKAGHVVGYLGDGINDAPALHEADVGISVEGAADVAREAADVVLMRQDLAVLSKGVDDGRRTFTNTMKYISIATSANFGNMISMAAASLVLPFLPLLAKQILLNNLLSDLPAMAIATDKVDPADLRRPQRWDISRIKRFMLWFGPLSSIFDLATFVVLLAVFSAGQDEFRSAWFVESLMTQLATMLVIRTPGPIWRSRPSPLLFGTAIAAGAAGVTISYTPVGGLFGFVPIPLEILTVLLGITLFYVAALETVKIFYFTTLSTEDHSQPRTSRRRPRTRTRRHSK</sequence>
<dbReference type="AlphaFoldDB" id="A0A4Q8Y131"/>
<dbReference type="InterPro" id="IPR006068">
    <property type="entry name" value="ATPase_P-typ_cation-transptr_C"/>
</dbReference>
<evidence type="ECO:0000256" key="6">
    <source>
        <dbReference type="ARBA" id="ARBA00022475"/>
    </source>
</evidence>
<dbReference type="Pfam" id="PF13246">
    <property type="entry name" value="Cation_ATPase"/>
    <property type="match status" value="1"/>
</dbReference>
<keyword evidence="14 19" id="KW-1133">Transmembrane helix</keyword>
<keyword evidence="10" id="KW-0547">Nucleotide-binding</keyword>
<keyword evidence="7" id="KW-0997">Cell inner membrane</keyword>
<dbReference type="Pfam" id="PF00122">
    <property type="entry name" value="E1-E2_ATPase"/>
    <property type="match status" value="1"/>
</dbReference>
<dbReference type="InterPro" id="IPR044492">
    <property type="entry name" value="P_typ_ATPase_HD_dom"/>
</dbReference>
<dbReference type="SUPFAM" id="SSF81665">
    <property type="entry name" value="Calcium ATPase, transmembrane domain M"/>
    <property type="match status" value="1"/>
</dbReference>
<dbReference type="GO" id="GO:0015444">
    <property type="term" value="F:P-type magnesium transporter activity"/>
    <property type="evidence" value="ECO:0007669"/>
    <property type="project" value="UniProtKB-EC"/>
</dbReference>
<evidence type="ECO:0000256" key="5">
    <source>
        <dbReference type="ARBA" id="ARBA00013555"/>
    </source>
</evidence>
<dbReference type="Pfam" id="PF00690">
    <property type="entry name" value="Cation_ATPase_N"/>
    <property type="match status" value="1"/>
</dbReference>
<dbReference type="Gene3D" id="3.40.50.1000">
    <property type="entry name" value="HAD superfamily/HAD-like"/>
    <property type="match status" value="1"/>
</dbReference>
<dbReference type="InterPro" id="IPR008250">
    <property type="entry name" value="ATPase_P-typ_transduc_dom_A_sf"/>
</dbReference>
<dbReference type="InterPro" id="IPR001757">
    <property type="entry name" value="P_typ_ATPase"/>
</dbReference>
<feature type="transmembrane region" description="Helical" evidence="19">
    <location>
        <begin position="292"/>
        <end position="312"/>
    </location>
</feature>
<feature type="transmembrane region" description="Helical" evidence="19">
    <location>
        <begin position="99"/>
        <end position="115"/>
    </location>
</feature>
<dbReference type="GO" id="GO:0005524">
    <property type="term" value="F:ATP binding"/>
    <property type="evidence" value="ECO:0007669"/>
    <property type="project" value="UniProtKB-KW"/>
</dbReference>
<reference evidence="21 22" key="1">
    <citation type="submission" date="2019-02" db="EMBL/GenBank/DDBJ databases">
        <title>The genomic architecture of introgression among sibling species of bacteria.</title>
        <authorList>
            <person name="Cavassim M.I.A."/>
            <person name="Moeskjaer S."/>
            <person name="Moslemi C."/>
            <person name="Fields B."/>
            <person name="Bachmann A."/>
            <person name="Vilhjalmsson B."/>
            <person name="Schierup M.H."/>
            <person name="Young J.P.W."/>
            <person name="Andersen S.U."/>
        </authorList>
    </citation>
    <scope>NUCLEOTIDE SEQUENCE [LARGE SCALE GENOMIC DNA]</scope>
    <source>
        <strain evidence="21 22">SM145A</strain>
    </source>
</reference>
<name>A0A4Q8Y131_RHILE</name>
<protein>
    <recommendedName>
        <fullName evidence="5">Magnesium-transporting ATPase, P-type 1</fullName>
        <ecNumber evidence="4">7.2.2.14</ecNumber>
    </recommendedName>
    <alternativeName>
        <fullName evidence="16">Mg(2+) transport ATPase, P-type 1</fullName>
    </alternativeName>
</protein>
<evidence type="ECO:0000256" key="18">
    <source>
        <dbReference type="SAM" id="MobiDB-lite"/>
    </source>
</evidence>
<evidence type="ECO:0000256" key="8">
    <source>
        <dbReference type="ARBA" id="ARBA00022553"/>
    </source>
</evidence>
<evidence type="ECO:0000256" key="16">
    <source>
        <dbReference type="ARBA" id="ARBA00029806"/>
    </source>
</evidence>
<dbReference type="EMBL" id="SIPC01000001">
    <property type="protein sequence ID" value="TAX72963.1"/>
    <property type="molecule type" value="Genomic_DNA"/>
</dbReference>
<dbReference type="SUPFAM" id="SSF56784">
    <property type="entry name" value="HAD-like"/>
    <property type="match status" value="1"/>
</dbReference>
<feature type="transmembrane region" description="Helical" evidence="19">
    <location>
        <begin position="735"/>
        <end position="761"/>
    </location>
</feature>
<evidence type="ECO:0000256" key="14">
    <source>
        <dbReference type="ARBA" id="ARBA00022989"/>
    </source>
</evidence>
<proteinExistence type="inferred from homology"/>
<evidence type="ECO:0000256" key="3">
    <source>
        <dbReference type="ARBA" id="ARBA00008746"/>
    </source>
</evidence>
<evidence type="ECO:0000256" key="12">
    <source>
        <dbReference type="ARBA" id="ARBA00022842"/>
    </source>
</evidence>
<dbReference type="PROSITE" id="PS00154">
    <property type="entry name" value="ATPASE_E1_E2"/>
    <property type="match status" value="1"/>
</dbReference>
<dbReference type="SFLD" id="SFLDF00027">
    <property type="entry name" value="p-type_atpase"/>
    <property type="match status" value="1"/>
</dbReference>
<dbReference type="InterPro" id="IPR023214">
    <property type="entry name" value="HAD_sf"/>
</dbReference>
<evidence type="ECO:0000256" key="13">
    <source>
        <dbReference type="ARBA" id="ARBA00022967"/>
    </source>
</evidence>
<dbReference type="SFLD" id="SFLDS00003">
    <property type="entry name" value="Haloacid_Dehalogenase"/>
    <property type="match status" value="1"/>
</dbReference>
<dbReference type="SFLD" id="SFLDG00002">
    <property type="entry name" value="C1.7:_P-type_atpase_like"/>
    <property type="match status" value="1"/>
</dbReference>
<feature type="region of interest" description="Disordered" evidence="18">
    <location>
        <begin position="862"/>
        <end position="881"/>
    </location>
</feature>
<keyword evidence="21" id="KW-0378">Hydrolase</keyword>
<evidence type="ECO:0000259" key="20">
    <source>
        <dbReference type="SMART" id="SM00831"/>
    </source>
</evidence>
<evidence type="ECO:0000256" key="9">
    <source>
        <dbReference type="ARBA" id="ARBA00022692"/>
    </source>
</evidence>
<keyword evidence="11" id="KW-0067">ATP-binding</keyword>
<dbReference type="SMART" id="SM00831">
    <property type="entry name" value="Cation_ATPase_N"/>
    <property type="match status" value="1"/>
</dbReference>
<keyword evidence="15 19" id="KW-0472">Membrane</keyword>
<feature type="transmembrane region" description="Helical" evidence="19">
    <location>
        <begin position="796"/>
        <end position="815"/>
    </location>
</feature>
<evidence type="ECO:0000256" key="1">
    <source>
        <dbReference type="ARBA" id="ARBA00003954"/>
    </source>
</evidence>
<evidence type="ECO:0000256" key="11">
    <source>
        <dbReference type="ARBA" id="ARBA00022840"/>
    </source>
</evidence>
<dbReference type="Gene3D" id="2.70.150.10">
    <property type="entry name" value="Calcium-transporting ATPase, cytoplasmic transduction domain A"/>
    <property type="match status" value="1"/>
</dbReference>
<dbReference type="SUPFAM" id="SSF81653">
    <property type="entry name" value="Calcium ATPase, transduction domain A"/>
    <property type="match status" value="1"/>
</dbReference>
<keyword evidence="8" id="KW-0597">Phosphoprotein</keyword>
<dbReference type="InterPro" id="IPR018303">
    <property type="entry name" value="ATPase_P-typ_P_site"/>
</dbReference>
<feature type="compositionally biased region" description="Basic residues" evidence="18">
    <location>
        <begin position="867"/>
        <end position="881"/>
    </location>
</feature>
<comment type="similarity">
    <text evidence="3">Belongs to the cation transport ATPase (P-type) (TC 3.A.3) family. Type IIIB subfamily.</text>
</comment>
<dbReference type="InterPro" id="IPR023299">
    <property type="entry name" value="ATPase_P-typ_cyto_dom_N"/>
</dbReference>
<feature type="transmembrane region" description="Helical" evidence="19">
    <location>
        <begin position="75"/>
        <end position="93"/>
    </location>
</feature>
<dbReference type="NCBIfam" id="TIGR01494">
    <property type="entry name" value="ATPase_P-type"/>
    <property type="match status" value="2"/>
</dbReference>
<dbReference type="InterPro" id="IPR004014">
    <property type="entry name" value="ATPase_P-typ_cation-transptr_N"/>
</dbReference>
<dbReference type="NCBIfam" id="TIGR01524">
    <property type="entry name" value="ATPase-IIIB_Mg"/>
    <property type="match status" value="1"/>
</dbReference>
<dbReference type="InterPro" id="IPR006415">
    <property type="entry name" value="P-type_ATPase_IIIB"/>
</dbReference>
<keyword evidence="9 19" id="KW-0812">Transmembrane</keyword>
<feature type="transmembrane region" description="Helical" evidence="19">
    <location>
        <begin position="821"/>
        <end position="844"/>
    </location>
</feature>
<feature type="transmembrane region" description="Helical" evidence="19">
    <location>
        <begin position="261"/>
        <end position="280"/>
    </location>
</feature>